<gene>
    <name evidence="1" type="ORF">LCGC14_2868930</name>
</gene>
<evidence type="ECO:0000313" key="1">
    <source>
        <dbReference type="EMBL" id="KKK75916.1"/>
    </source>
</evidence>
<comment type="caution">
    <text evidence="1">The sequence shown here is derived from an EMBL/GenBank/DDBJ whole genome shotgun (WGS) entry which is preliminary data.</text>
</comment>
<reference evidence="1" key="1">
    <citation type="journal article" date="2015" name="Nature">
        <title>Complex archaea that bridge the gap between prokaryotes and eukaryotes.</title>
        <authorList>
            <person name="Spang A."/>
            <person name="Saw J.H."/>
            <person name="Jorgensen S.L."/>
            <person name="Zaremba-Niedzwiedzka K."/>
            <person name="Martijn J."/>
            <person name="Lind A.E."/>
            <person name="van Eijk R."/>
            <person name="Schleper C."/>
            <person name="Guy L."/>
            <person name="Ettema T.J."/>
        </authorList>
    </citation>
    <scope>NUCLEOTIDE SEQUENCE</scope>
</reference>
<dbReference type="EMBL" id="LAZR01055643">
    <property type="protein sequence ID" value="KKK75916.1"/>
    <property type="molecule type" value="Genomic_DNA"/>
</dbReference>
<name>A0A0F9AUR1_9ZZZZ</name>
<organism evidence="1">
    <name type="scientific">marine sediment metagenome</name>
    <dbReference type="NCBI Taxonomy" id="412755"/>
    <lineage>
        <taxon>unclassified sequences</taxon>
        <taxon>metagenomes</taxon>
        <taxon>ecological metagenomes</taxon>
    </lineage>
</organism>
<protein>
    <submittedName>
        <fullName evidence="1">Uncharacterized protein</fullName>
    </submittedName>
</protein>
<proteinExistence type="predicted"/>
<sequence length="93" mass="10682">MLEHQLYNVEQTLRLDSEWVPFLEPWHCVGLYADAFGSETSWPQDDYPWSEPCIEDISQVYKLKPDLAGESPLMEMVSALIGEQCGLKRFTDG</sequence>
<accession>A0A0F9AUR1</accession>
<dbReference type="AlphaFoldDB" id="A0A0F9AUR1"/>